<sequence length="438" mass="50879">MYHLCNMDDFKLSNLSEAKNEYSIRLVNVLTPLIIEGIKSLFKEAKELCVKNNEYEKYLMTFQNFLSRVPKWNENLINDETARVIQESQCSYLEDLLTCVHITQLKVLTSVRVGEKQKKVELDIPKLSVFIHKIYQFVARKVYSNVYLFEENIMPLTYQKNMRELEIIVKECILNTIRESIPVEQILRSYLDSTVEDEVVIKEEIIEEKDDEVLSKEIQEAKEIEKIEESNEELVKNDESSELDFETNIIKSQEMIAEDINDNNDDDNNDDEIKKIITNDDEIKKIITNDDENQIIKVDTSSDNVENNEELNNIIVENLVNEEISANVNNETNYNNISMETQTKHQDEGNIKLVINRTDDMPIHNSIIDMNPKPVEPASSLQSNNEINNQILQNRENDDRLRIHTNDMNIPLDVESISTGIRLNDNPLLDDITVLPPL</sequence>
<dbReference type="AlphaFoldDB" id="A0A6C0KH07"/>
<dbReference type="InterPro" id="IPR043913">
    <property type="entry name" value="DUF5764"/>
</dbReference>
<protein>
    <submittedName>
        <fullName evidence="1">Uncharacterized protein</fullName>
    </submittedName>
</protein>
<dbReference type="EMBL" id="MN740876">
    <property type="protein sequence ID" value="QHU16067.1"/>
    <property type="molecule type" value="Genomic_DNA"/>
</dbReference>
<dbReference type="Pfam" id="PF19068">
    <property type="entry name" value="DUF5764"/>
    <property type="match status" value="1"/>
</dbReference>
<name>A0A6C0KH07_9ZZZZ</name>
<accession>A0A6C0KH07</accession>
<reference evidence="1" key="1">
    <citation type="journal article" date="2020" name="Nature">
        <title>Giant virus diversity and host interactions through global metagenomics.</title>
        <authorList>
            <person name="Schulz F."/>
            <person name="Roux S."/>
            <person name="Paez-Espino D."/>
            <person name="Jungbluth S."/>
            <person name="Walsh D.A."/>
            <person name="Denef V.J."/>
            <person name="McMahon K.D."/>
            <person name="Konstantinidis K.T."/>
            <person name="Eloe-Fadrosh E.A."/>
            <person name="Kyrpides N.C."/>
            <person name="Woyke T."/>
        </authorList>
    </citation>
    <scope>NUCLEOTIDE SEQUENCE</scope>
    <source>
        <strain evidence="1">GVMAG-S-3300011013-78</strain>
    </source>
</reference>
<organism evidence="1">
    <name type="scientific">viral metagenome</name>
    <dbReference type="NCBI Taxonomy" id="1070528"/>
    <lineage>
        <taxon>unclassified sequences</taxon>
        <taxon>metagenomes</taxon>
        <taxon>organismal metagenomes</taxon>
    </lineage>
</organism>
<evidence type="ECO:0000313" key="1">
    <source>
        <dbReference type="EMBL" id="QHU16067.1"/>
    </source>
</evidence>
<proteinExistence type="predicted"/>